<evidence type="ECO:0000313" key="3">
    <source>
        <dbReference type="EMBL" id="MBL0685723.1"/>
    </source>
</evidence>
<dbReference type="InterPro" id="IPR026444">
    <property type="entry name" value="Secre_tail"/>
</dbReference>
<dbReference type="RefSeq" id="WP_201924078.1">
    <property type="nucleotide sequence ID" value="NZ_BAABAX010000015.1"/>
</dbReference>
<feature type="domain" description="Secretion system C-terminal sorting" evidence="2">
    <location>
        <begin position="45"/>
        <end position="105"/>
    </location>
</feature>
<dbReference type="NCBIfam" id="TIGR04183">
    <property type="entry name" value="Por_Secre_tail"/>
    <property type="match status" value="1"/>
</dbReference>
<keyword evidence="4" id="KW-1185">Reference proteome</keyword>
<dbReference type="Proteomes" id="UP000651057">
    <property type="component" value="Unassembled WGS sequence"/>
</dbReference>
<protein>
    <submittedName>
        <fullName evidence="3">T9SS type A sorting domain-containing protein</fullName>
    </submittedName>
</protein>
<organism evidence="3 4">
    <name type="scientific">Aquimarina mytili</name>
    <dbReference type="NCBI Taxonomy" id="874423"/>
    <lineage>
        <taxon>Bacteria</taxon>
        <taxon>Pseudomonadati</taxon>
        <taxon>Bacteroidota</taxon>
        <taxon>Flavobacteriia</taxon>
        <taxon>Flavobacteriales</taxon>
        <taxon>Flavobacteriaceae</taxon>
        <taxon>Aquimarina</taxon>
    </lineage>
</organism>
<name>A0A937DCK4_9FLAO</name>
<reference evidence="3" key="1">
    <citation type="submission" date="2021-01" db="EMBL/GenBank/DDBJ databases">
        <authorList>
            <person name="Zhong Y.L."/>
        </authorList>
    </citation>
    <scope>NUCLEOTIDE SEQUENCE</scope>
    <source>
        <strain evidence="3">KCTC 23302</strain>
    </source>
</reference>
<evidence type="ECO:0000256" key="1">
    <source>
        <dbReference type="ARBA" id="ARBA00022729"/>
    </source>
</evidence>
<sequence>MKNVLLSVLFFVGLFLVYPNDKKPVNDLNDELFSFEIKPSVTSHFISIETNVPNQLIEIKIVDQAGHIRVRQKLHLDREIDVSGLREGFYIVKVYAGNNTAIKRFYKGQDRVNTK</sequence>
<gene>
    <name evidence="3" type="ORF">JJQ60_19480</name>
</gene>
<comment type="caution">
    <text evidence="3">The sequence shown here is derived from an EMBL/GenBank/DDBJ whole genome shotgun (WGS) entry which is preliminary data.</text>
</comment>
<evidence type="ECO:0000313" key="4">
    <source>
        <dbReference type="Proteomes" id="UP000651057"/>
    </source>
</evidence>
<dbReference type="EMBL" id="JAERQJ010000011">
    <property type="protein sequence ID" value="MBL0685723.1"/>
    <property type="molecule type" value="Genomic_DNA"/>
</dbReference>
<evidence type="ECO:0000259" key="2">
    <source>
        <dbReference type="Pfam" id="PF18962"/>
    </source>
</evidence>
<proteinExistence type="predicted"/>
<dbReference type="Pfam" id="PF18962">
    <property type="entry name" value="Por_Secre_tail"/>
    <property type="match status" value="1"/>
</dbReference>
<dbReference type="AlphaFoldDB" id="A0A937DCK4"/>
<accession>A0A937DCK4</accession>
<keyword evidence="1" id="KW-0732">Signal</keyword>